<evidence type="ECO:0000259" key="1">
    <source>
        <dbReference type="PROSITE" id="PS51725"/>
    </source>
</evidence>
<keyword evidence="2" id="KW-0560">Oxidoreductase</keyword>
<dbReference type="OrthoDB" id="1120859at2"/>
<dbReference type="Gene3D" id="3.30.70.100">
    <property type="match status" value="1"/>
</dbReference>
<evidence type="ECO:0000313" key="2">
    <source>
        <dbReference type="EMBL" id="KGE89876.1"/>
    </source>
</evidence>
<accession>A0A098SCH7</accession>
<dbReference type="InterPro" id="IPR007138">
    <property type="entry name" value="ABM_dom"/>
</dbReference>
<reference evidence="2 3" key="1">
    <citation type="journal article" date="2014" name="Int. J. Syst. Evol. Microbiol.">
        <title>Phaeodactylibacter xiamenensis gen. nov., sp. nov., a member of the family Saprospiraceae isolated from the marine alga Phaeodactylum tricornutum.</title>
        <authorList>
            <person name="Chen Z.Jr."/>
            <person name="Lei X."/>
            <person name="Lai Q."/>
            <person name="Li Y."/>
            <person name="Zhang B."/>
            <person name="Zhang J."/>
            <person name="Zhang H."/>
            <person name="Yang L."/>
            <person name="Zheng W."/>
            <person name="Tian Y."/>
            <person name="Yu Z."/>
            <person name="Xu H.Jr."/>
            <person name="Zheng T."/>
        </authorList>
    </citation>
    <scope>NUCLEOTIDE SEQUENCE [LARGE SCALE GENOMIC DNA]</scope>
    <source>
        <strain evidence="2 3">KD52</strain>
    </source>
</reference>
<dbReference type="Pfam" id="PF03992">
    <property type="entry name" value="ABM"/>
    <property type="match status" value="1"/>
</dbReference>
<dbReference type="AlphaFoldDB" id="A0A098SCH7"/>
<keyword evidence="3" id="KW-1185">Reference proteome</keyword>
<organism evidence="2 3">
    <name type="scientific">Phaeodactylibacter xiamenensis</name>
    <dbReference type="NCBI Taxonomy" id="1524460"/>
    <lineage>
        <taxon>Bacteria</taxon>
        <taxon>Pseudomonadati</taxon>
        <taxon>Bacteroidota</taxon>
        <taxon>Saprospiria</taxon>
        <taxon>Saprospirales</taxon>
        <taxon>Haliscomenobacteraceae</taxon>
        <taxon>Phaeodactylibacter</taxon>
    </lineage>
</organism>
<gene>
    <name evidence="2" type="ORF">IX84_00795</name>
</gene>
<protein>
    <submittedName>
        <fullName evidence="2">Antibiotic biosynthesis monooxygenase</fullName>
    </submittedName>
</protein>
<dbReference type="EMBL" id="JPOS01000002">
    <property type="protein sequence ID" value="KGE89876.1"/>
    <property type="molecule type" value="Genomic_DNA"/>
</dbReference>
<keyword evidence="2" id="KW-0503">Monooxygenase</keyword>
<dbReference type="RefSeq" id="WP_044215678.1">
    <property type="nucleotide sequence ID" value="NZ_JBKAGJ010000014.1"/>
</dbReference>
<dbReference type="InterPro" id="IPR011008">
    <property type="entry name" value="Dimeric_a/b-barrel"/>
</dbReference>
<proteinExistence type="predicted"/>
<name>A0A098SCH7_9BACT</name>
<comment type="caution">
    <text evidence="2">The sequence shown here is derived from an EMBL/GenBank/DDBJ whole genome shotgun (WGS) entry which is preliminary data.</text>
</comment>
<feature type="domain" description="ABM" evidence="1">
    <location>
        <begin position="2"/>
        <end position="93"/>
    </location>
</feature>
<dbReference type="PROSITE" id="PS51725">
    <property type="entry name" value="ABM"/>
    <property type="match status" value="1"/>
</dbReference>
<dbReference type="Proteomes" id="UP000029736">
    <property type="component" value="Unassembled WGS sequence"/>
</dbReference>
<evidence type="ECO:0000313" key="3">
    <source>
        <dbReference type="Proteomes" id="UP000029736"/>
    </source>
</evidence>
<dbReference type="SUPFAM" id="SSF54909">
    <property type="entry name" value="Dimeric alpha+beta barrel"/>
    <property type="match status" value="1"/>
</dbReference>
<dbReference type="GO" id="GO:0004497">
    <property type="term" value="F:monooxygenase activity"/>
    <property type="evidence" value="ECO:0007669"/>
    <property type="project" value="UniProtKB-KW"/>
</dbReference>
<dbReference type="STRING" id="1524460.IX84_00795"/>
<sequence length="99" mass="11757">MIKRIVKLTFQPEKTADFQGIFESSKALIRGFPGCHHLELWRDRNQPEVFFTYSYWEDEAALEQYRHSELFKRTWAKTKVLFGGKPEAWSVEVASQMEQ</sequence>